<reference evidence="3 4" key="1">
    <citation type="submission" date="2020-07" db="EMBL/GenBank/DDBJ databases">
        <title>Sequencing the genomes of 1000 actinobacteria strains.</title>
        <authorList>
            <person name="Klenk H.-P."/>
        </authorList>
    </citation>
    <scope>NUCLEOTIDE SEQUENCE [LARGE SCALE GENOMIC DNA]</scope>
    <source>
        <strain evidence="3 4">DSM 22185</strain>
    </source>
</reference>
<evidence type="ECO:0000259" key="2">
    <source>
        <dbReference type="Pfam" id="PF04167"/>
    </source>
</evidence>
<dbReference type="RefSeq" id="WP_179434600.1">
    <property type="nucleotide sequence ID" value="NZ_BAABLC010000004.1"/>
</dbReference>
<dbReference type="Gene3D" id="2.40.380.10">
    <property type="entry name" value="FomD-like"/>
    <property type="match status" value="1"/>
</dbReference>
<organism evidence="3 4">
    <name type="scientific">Microbacterium pseudoresistens</name>
    <dbReference type="NCBI Taxonomy" id="640634"/>
    <lineage>
        <taxon>Bacteria</taxon>
        <taxon>Bacillati</taxon>
        <taxon>Actinomycetota</taxon>
        <taxon>Actinomycetes</taxon>
        <taxon>Micrococcales</taxon>
        <taxon>Microbacteriaceae</taxon>
        <taxon>Microbacterium</taxon>
    </lineage>
</organism>
<feature type="region of interest" description="Disordered" evidence="1">
    <location>
        <begin position="264"/>
        <end position="292"/>
    </location>
</feature>
<dbReference type="Pfam" id="PF04167">
    <property type="entry name" value="DUF402"/>
    <property type="match status" value="1"/>
</dbReference>
<evidence type="ECO:0000256" key="1">
    <source>
        <dbReference type="SAM" id="MobiDB-lite"/>
    </source>
</evidence>
<dbReference type="SUPFAM" id="SSF159234">
    <property type="entry name" value="FomD-like"/>
    <property type="match status" value="1"/>
</dbReference>
<dbReference type="InterPro" id="IPR007295">
    <property type="entry name" value="DUF402"/>
</dbReference>
<name>A0A7Y9EX31_9MICO</name>
<protein>
    <recommendedName>
        <fullName evidence="2">DUF402 domain-containing protein</fullName>
    </recommendedName>
</protein>
<keyword evidence="4" id="KW-1185">Reference proteome</keyword>
<evidence type="ECO:0000313" key="3">
    <source>
        <dbReference type="EMBL" id="NYD55503.1"/>
    </source>
</evidence>
<dbReference type="AlphaFoldDB" id="A0A7Y9EX31"/>
<dbReference type="EMBL" id="JACCBH010000001">
    <property type="protein sequence ID" value="NYD55503.1"/>
    <property type="molecule type" value="Genomic_DNA"/>
</dbReference>
<evidence type="ECO:0000313" key="4">
    <source>
        <dbReference type="Proteomes" id="UP000552045"/>
    </source>
</evidence>
<accession>A0A7Y9EX31</accession>
<comment type="caution">
    <text evidence="3">The sequence shown here is derived from an EMBL/GenBank/DDBJ whole genome shotgun (WGS) entry which is preliminary data.</text>
</comment>
<gene>
    <name evidence="3" type="ORF">BKA02_002558</name>
</gene>
<proteinExistence type="predicted"/>
<dbReference type="Proteomes" id="UP000552045">
    <property type="component" value="Unassembled WGS sequence"/>
</dbReference>
<sequence length="292" mass="31190">MRLPIGSTSVSASGGTVALIGRRGDGWDRLSDGSMSVGEALDALAEQGSAAVHADPSAAAAVPSDAPDAPRFVPGDAILWRYARHIEAVRVVRDDDRGLVIWIPSGSARLESAPADGRAPREVPLEERFLAPWVMREAVWRGPGIVRAAPTGMPWSVWFFRRADGTPDGAYVNLELPHQRTAGEAPGVFTRDLVLDLWIDAEHPGSEDVWLKDADELEAAVAQGRFTTHQAEAVRVLADHACDSFVAAGAWPLDEGWASWMPGAGMDDPPPLPDTDGLAVARRRSGRTGLEG</sequence>
<dbReference type="InterPro" id="IPR035930">
    <property type="entry name" value="FomD-like_sf"/>
</dbReference>
<feature type="domain" description="DUF402" evidence="2">
    <location>
        <begin position="121"/>
        <end position="244"/>
    </location>
</feature>